<dbReference type="RefSeq" id="WP_133483368.1">
    <property type="nucleotide sequence ID" value="NZ_SNWH01000010.1"/>
</dbReference>
<gene>
    <name evidence="2" type="ORF">DFO68_11045</name>
</gene>
<evidence type="ECO:0000313" key="3">
    <source>
        <dbReference type="Proteomes" id="UP000295150"/>
    </source>
</evidence>
<keyword evidence="1" id="KW-0812">Transmembrane</keyword>
<dbReference type="Proteomes" id="UP000295150">
    <property type="component" value="Unassembled WGS sequence"/>
</dbReference>
<keyword evidence="1" id="KW-0472">Membrane</keyword>
<dbReference type="EMBL" id="SNWH01000010">
    <property type="protein sequence ID" value="TDO06697.1"/>
    <property type="molecule type" value="Genomic_DNA"/>
</dbReference>
<comment type="caution">
    <text evidence="2">The sequence shown here is derived from an EMBL/GenBank/DDBJ whole genome shotgun (WGS) entry which is preliminary data.</text>
</comment>
<evidence type="ECO:0000313" key="2">
    <source>
        <dbReference type="EMBL" id="TDO06697.1"/>
    </source>
</evidence>
<reference evidence="2 3" key="1">
    <citation type="submission" date="2019-03" db="EMBL/GenBank/DDBJ databases">
        <title>Freshwater and sediment microbial communities from various areas in North America, analyzing microbe dynamics in response to fracking.</title>
        <authorList>
            <person name="Lamendella R."/>
        </authorList>
    </citation>
    <scope>NUCLEOTIDE SEQUENCE [LARGE SCALE GENOMIC DNA]</scope>
    <source>
        <strain evidence="2 3">1_TX</strain>
    </source>
</reference>
<dbReference type="PANTHER" id="PTHR28008:SF1">
    <property type="entry name" value="DOMAIN PROTEIN, PUTATIVE (AFU_ORTHOLOGUE AFUA_3G10980)-RELATED"/>
    <property type="match status" value="1"/>
</dbReference>
<protein>
    <submittedName>
        <fullName evidence="2">VanZ family protein</fullName>
    </submittedName>
</protein>
<accession>A0A4R6HF04</accession>
<dbReference type="AlphaFoldDB" id="A0A4R6HF04"/>
<feature type="transmembrane region" description="Helical" evidence="1">
    <location>
        <begin position="20"/>
        <end position="39"/>
    </location>
</feature>
<feature type="transmembrane region" description="Helical" evidence="1">
    <location>
        <begin position="103"/>
        <end position="120"/>
    </location>
</feature>
<evidence type="ECO:0000256" key="1">
    <source>
        <dbReference type="SAM" id="Phobius"/>
    </source>
</evidence>
<keyword evidence="3" id="KW-1185">Reference proteome</keyword>
<organism evidence="2 3">
    <name type="scientific">Halomonas ventosae</name>
    <dbReference type="NCBI Taxonomy" id="229007"/>
    <lineage>
        <taxon>Bacteria</taxon>
        <taxon>Pseudomonadati</taxon>
        <taxon>Pseudomonadota</taxon>
        <taxon>Gammaproteobacteria</taxon>
        <taxon>Oceanospirillales</taxon>
        <taxon>Halomonadaceae</taxon>
        <taxon>Halomonas</taxon>
    </lineage>
</organism>
<sequence length="135" mass="14603">MADWLYRLAAGEDRQWRRRWAVLACLAVLVVAWGSLTPASELPSRLPWDKASHFIGYAGLAGLIGLAGVRLPLAFLAALLLGIVIEFAQLPVPGRSGGDWRDILANGLGAASAALGLHAFRRVCLRRPSRGMPRH</sequence>
<keyword evidence="1" id="KW-1133">Transmembrane helix</keyword>
<feature type="transmembrane region" description="Helical" evidence="1">
    <location>
        <begin position="51"/>
        <end position="68"/>
    </location>
</feature>
<name>A0A4R6HF04_9GAMM</name>
<proteinExistence type="predicted"/>
<dbReference type="PANTHER" id="PTHR28008">
    <property type="entry name" value="DOMAIN PROTEIN, PUTATIVE (AFU_ORTHOLOGUE AFUA_3G10980)-RELATED"/>
    <property type="match status" value="1"/>
</dbReference>
<feature type="transmembrane region" description="Helical" evidence="1">
    <location>
        <begin position="73"/>
        <end position="91"/>
    </location>
</feature>